<feature type="region of interest" description="Disordered" evidence="1">
    <location>
        <begin position="25"/>
        <end position="58"/>
    </location>
</feature>
<feature type="signal peptide" evidence="2">
    <location>
        <begin position="1"/>
        <end position="22"/>
    </location>
</feature>
<dbReference type="Proteomes" id="UP001340816">
    <property type="component" value="Chromosome"/>
</dbReference>
<keyword evidence="4" id="KW-1185">Reference proteome</keyword>
<evidence type="ECO:0000256" key="2">
    <source>
        <dbReference type="SAM" id="SignalP"/>
    </source>
</evidence>
<evidence type="ECO:0000256" key="1">
    <source>
        <dbReference type="SAM" id="MobiDB-lite"/>
    </source>
</evidence>
<dbReference type="GeneID" id="93929495"/>
<sequence length="217" mass="23294">MARRTVTTAAALAASAALLLTACGGGDDSSSDDIKGADKGSSSPSASASGTASGNSPDLSLPKDFELVFDFDKPSDAKHAAALTDAQNYIRALKHGIAQQDPDDPAYQFYSGAQATQYAKSQIEAWVKGSWTITGTDKYYDDNVTTLSDGKGVLVTFCRNQAKSYSKEIKTKKILRTEENLDSYQTFRLLMIPPSSSSKVWKTGNIEVIGKAKECRR</sequence>
<name>A0ABZ1HF07_STRPH</name>
<evidence type="ECO:0000313" key="4">
    <source>
        <dbReference type="Proteomes" id="UP001340816"/>
    </source>
</evidence>
<reference evidence="3 4" key="1">
    <citation type="submission" date="2022-10" db="EMBL/GenBank/DDBJ databases">
        <title>The complete genomes of actinobacterial strains from the NBC collection.</title>
        <authorList>
            <person name="Joergensen T.S."/>
            <person name="Alvarez Arevalo M."/>
            <person name="Sterndorff E.B."/>
            <person name="Faurdal D."/>
            <person name="Vuksanovic O."/>
            <person name="Mourched A.-S."/>
            <person name="Charusanti P."/>
            <person name="Shaw S."/>
            <person name="Blin K."/>
            <person name="Weber T."/>
        </authorList>
    </citation>
    <scope>NUCLEOTIDE SEQUENCE [LARGE SCALE GENOMIC DNA]</scope>
    <source>
        <strain evidence="3 4">NBC 01752</strain>
    </source>
</reference>
<dbReference type="EMBL" id="CP109135">
    <property type="protein sequence ID" value="WSD17175.1"/>
    <property type="molecule type" value="Genomic_DNA"/>
</dbReference>
<dbReference type="RefSeq" id="WP_326760449.1">
    <property type="nucleotide sequence ID" value="NZ_CP108382.1"/>
</dbReference>
<feature type="compositionally biased region" description="Low complexity" evidence="1">
    <location>
        <begin position="39"/>
        <end position="56"/>
    </location>
</feature>
<gene>
    <name evidence="3" type="ORF">OHB35_30240</name>
</gene>
<protein>
    <recommendedName>
        <fullName evidence="5">Lipoprotein</fullName>
    </recommendedName>
</protein>
<accession>A0ABZ1HF07</accession>
<keyword evidence="2" id="KW-0732">Signal</keyword>
<dbReference type="PROSITE" id="PS51257">
    <property type="entry name" value="PROKAR_LIPOPROTEIN"/>
    <property type="match status" value="1"/>
</dbReference>
<evidence type="ECO:0000313" key="3">
    <source>
        <dbReference type="EMBL" id="WSD17175.1"/>
    </source>
</evidence>
<proteinExistence type="predicted"/>
<feature type="chain" id="PRO_5045584993" description="Lipoprotein" evidence="2">
    <location>
        <begin position="23"/>
        <end position="217"/>
    </location>
</feature>
<evidence type="ECO:0008006" key="5">
    <source>
        <dbReference type="Google" id="ProtNLM"/>
    </source>
</evidence>
<organism evidence="3 4">
    <name type="scientific">Streptomyces phaeochromogenes</name>
    <dbReference type="NCBI Taxonomy" id="1923"/>
    <lineage>
        <taxon>Bacteria</taxon>
        <taxon>Bacillati</taxon>
        <taxon>Actinomycetota</taxon>
        <taxon>Actinomycetes</taxon>
        <taxon>Kitasatosporales</taxon>
        <taxon>Streptomycetaceae</taxon>
        <taxon>Streptomyces</taxon>
        <taxon>Streptomyces phaeochromogenes group</taxon>
    </lineage>
</organism>